<name>A0A7S2YEU1_9STRA</name>
<evidence type="ECO:0000256" key="1">
    <source>
        <dbReference type="SAM" id="MobiDB-lite"/>
    </source>
</evidence>
<proteinExistence type="predicted"/>
<gene>
    <name evidence="2" type="ORF">APAL1065_LOCUS14958</name>
</gene>
<reference evidence="2" key="1">
    <citation type="submission" date="2021-01" db="EMBL/GenBank/DDBJ databases">
        <authorList>
            <person name="Corre E."/>
            <person name="Pelletier E."/>
            <person name="Niang G."/>
            <person name="Scheremetjew M."/>
            <person name="Finn R."/>
            <person name="Kale V."/>
            <person name="Holt S."/>
            <person name="Cochrane G."/>
            <person name="Meng A."/>
            <person name="Brown T."/>
            <person name="Cohen L."/>
        </authorList>
    </citation>
    <scope>NUCLEOTIDE SEQUENCE</scope>
    <source>
        <strain evidence="2">CCMP125</strain>
    </source>
</reference>
<dbReference type="Gene3D" id="3.40.50.300">
    <property type="entry name" value="P-loop containing nucleotide triphosphate hydrolases"/>
    <property type="match status" value="1"/>
</dbReference>
<dbReference type="AlphaFoldDB" id="A0A7S2YEU1"/>
<evidence type="ECO:0008006" key="3">
    <source>
        <dbReference type="Google" id="ProtNLM"/>
    </source>
</evidence>
<sequence>MGRAGRDGLPSSSLVYFSNGDASLFRFLATKKKNGEERALLRFFGEKVANSASVCQKNCDYCQNPTKVSRAIEASNACNDFSFQTTMSSGKEWDGQWAAPHGDYSDDDDYEERGELESNGLIIRGSSDATEDSRPVGKNGSIEKVLKKYEVRSLLTPHL</sequence>
<evidence type="ECO:0000313" key="2">
    <source>
        <dbReference type="EMBL" id="CAD9972367.1"/>
    </source>
</evidence>
<accession>A0A7S2YEU1</accession>
<feature type="region of interest" description="Disordered" evidence="1">
    <location>
        <begin position="88"/>
        <end position="139"/>
    </location>
</feature>
<dbReference type="InterPro" id="IPR027417">
    <property type="entry name" value="P-loop_NTPase"/>
</dbReference>
<organism evidence="2">
    <name type="scientific">Entomoneis paludosa</name>
    <dbReference type="NCBI Taxonomy" id="265537"/>
    <lineage>
        <taxon>Eukaryota</taxon>
        <taxon>Sar</taxon>
        <taxon>Stramenopiles</taxon>
        <taxon>Ochrophyta</taxon>
        <taxon>Bacillariophyta</taxon>
        <taxon>Bacillariophyceae</taxon>
        <taxon>Bacillariophycidae</taxon>
        <taxon>Entomoneidaceae</taxon>
        <taxon>Entomoneis</taxon>
    </lineage>
</organism>
<feature type="compositionally biased region" description="Acidic residues" evidence="1">
    <location>
        <begin position="105"/>
        <end position="114"/>
    </location>
</feature>
<protein>
    <recommendedName>
        <fullName evidence="3">ATP-dependent DNA helicase RecQ zinc-binding domain-containing protein</fullName>
    </recommendedName>
</protein>
<dbReference type="EMBL" id="HBHT01022302">
    <property type="protein sequence ID" value="CAD9972367.1"/>
    <property type="molecule type" value="Transcribed_RNA"/>
</dbReference>